<sequence length="365" mass="42918">MKKRFTDEQIIRILREAESRDEPVKDLCKRHNISEQTFYRWRNKFGGMDVADARRLKELESENDRLKRLIAEQMLVIDGLKEFSRKMITPTGRREALEVLTRRGLSQRKACRYLGLSRRLATYPLKQPEKDRSLGERLMAAAQEVPRFGYRRMSAWLALSESRVRRMWRAVQLNIPRRRPRRRRCGDDIRLPGATQPNSVWSYDFVHDQLVDGRALKMLCVIDEYTRECLAIEVGASLRSQDVILTLSRLMRLYGKPAFVRSDNGAEFTAAKVMRWLRDVAIGPAFIAPGSPWQNGFVKSFNGKLRDELPNREWFRSRAEAKVLIERWRQFYNERRPHSAHRYQPPATVRRAWLDSDNIDARLTA</sequence>
<evidence type="ECO:0000313" key="2">
    <source>
        <dbReference type="EMBL" id="VWC37893.1"/>
    </source>
</evidence>
<dbReference type="GO" id="GO:0015074">
    <property type="term" value="P:DNA integration"/>
    <property type="evidence" value="ECO:0007669"/>
    <property type="project" value="InterPro"/>
</dbReference>
<dbReference type="AlphaFoldDB" id="A0A6P2RQF8"/>
<accession>A0A6P2RQF8</accession>
<dbReference type="PANTHER" id="PTHR47515:SF1">
    <property type="entry name" value="BLR2054 PROTEIN"/>
    <property type="match status" value="1"/>
</dbReference>
<evidence type="ECO:0000313" key="3">
    <source>
        <dbReference type="Proteomes" id="UP000494218"/>
    </source>
</evidence>
<organism evidence="2 3">
    <name type="scientific">Burkholderia lata (strain ATCC 17760 / DSM 23089 / LMG 22485 / NCIMB 9086 / R18194 / 383)</name>
    <dbReference type="NCBI Taxonomy" id="482957"/>
    <lineage>
        <taxon>Bacteria</taxon>
        <taxon>Pseudomonadati</taxon>
        <taxon>Pseudomonadota</taxon>
        <taxon>Betaproteobacteria</taxon>
        <taxon>Burkholderiales</taxon>
        <taxon>Burkholderiaceae</taxon>
        <taxon>Burkholderia</taxon>
        <taxon>Burkholderia cepacia complex</taxon>
    </lineage>
</organism>
<dbReference type="InterPro" id="IPR048020">
    <property type="entry name" value="Transpos_IS3"/>
</dbReference>
<dbReference type="PANTHER" id="PTHR47515">
    <property type="entry name" value="LOW CALCIUM RESPONSE LOCUS PROTEIN T"/>
    <property type="match status" value="1"/>
</dbReference>
<protein>
    <submittedName>
        <fullName evidence="2">Transposase B</fullName>
    </submittedName>
</protein>
<name>A0A6P2RQF8_BURL3</name>
<reference evidence="2 3" key="1">
    <citation type="submission" date="2019-09" db="EMBL/GenBank/DDBJ databases">
        <authorList>
            <person name="Depoorter E."/>
        </authorList>
    </citation>
    <scope>NUCLEOTIDE SEQUENCE [LARGE SCALE GENOMIC DNA]</scope>
    <source>
        <strain evidence="2">LMG 23254</strain>
    </source>
</reference>
<dbReference type="Pfam" id="PF13683">
    <property type="entry name" value="rve_3"/>
    <property type="match status" value="1"/>
</dbReference>
<proteinExistence type="predicted"/>
<dbReference type="RefSeq" id="WP_175034871.1">
    <property type="nucleotide sequence ID" value="NZ_CABVPW010000046.1"/>
</dbReference>
<dbReference type="InterPro" id="IPR009057">
    <property type="entry name" value="Homeodomain-like_sf"/>
</dbReference>
<dbReference type="NCBIfam" id="NF033516">
    <property type="entry name" value="transpos_IS3"/>
    <property type="match status" value="1"/>
</dbReference>
<dbReference type="Proteomes" id="UP000494218">
    <property type="component" value="Unassembled WGS sequence"/>
</dbReference>
<dbReference type="Pfam" id="PF01527">
    <property type="entry name" value="HTH_Tnp_1"/>
    <property type="match status" value="1"/>
</dbReference>
<feature type="domain" description="Integrase catalytic" evidence="1">
    <location>
        <begin position="193"/>
        <end position="353"/>
    </location>
</feature>
<dbReference type="InterPro" id="IPR001584">
    <property type="entry name" value="Integrase_cat-core"/>
</dbReference>
<dbReference type="InterPro" id="IPR036397">
    <property type="entry name" value="RNaseH_sf"/>
</dbReference>
<dbReference type="GO" id="GO:0004803">
    <property type="term" value="F:transposase activity"/>
    <property type="evidence" value="ECO:0007669"/>
    <property type="project" value="InterPro"/>
</dbReference>
<dbReference type="GO" id="GO:0003677">
    <property type="term" value="F:DNA binding"/>
    <property type="evidence" value="ECO:0007669"/>
    <property type="project" value="InterPro"/>
</dbReference>
<dbReference type="Gene3D" id="3.30.420.10">
    <property type="entry name" value="Ribonuclease H-like superfamily/Ribonuclease H"/>
    <property type="match status" value="1"/>
</dbReference>
<gene>
    <name evidence="2" type="ORF">BLA23254_06749</name>
</gene>
<dbReference type="PROSITE" id="PS50994">
    <property type="entry name" value="INTEGRASE"/>
    <property type="match status" value="1"/>
</dbReference>
<evidence type="ECO:0000259" key="1">
    <source>
        <dbReference type="PROSITE" id="PS50994"/>
    </source>
</evidence>
<dbReference type="SUPFAM" id="SSF46689">
    <property type="entry name" value="Homeodomain-like"/>
    <property type="match status" value="1"/>
</dbReference>
<dbReference type="EMBL" id="CABVPW010000046">
    <property type="protein sequence ID" value="VWC37893.1"/>
    <property type="molecule type" value="Genomic_DNA"/>
</dbReference>
<dbReference type="InterPro" id="IPR012337">
    <property type="entry name" value="RNaseH-like_sf"/>
</dbReference>
<dbReference type="SUPFAM" id="SSF53098">
    <property type="entry name" value="Ribonuclease H-like"/>
    <property type="match status" value="1"/>
</dbReference>
<dbReference type="InterPro" id="IPR002514">
    <property type="entry name" value="Transposase_8"/>
</dbReference>
<dbReference type="GO" id="GO:0006313">
    <property type="term" value="P:DNA transposition"/>
    <property type="evidence" value="ECO:0007669"/>
    <property type="project" value="InterPro"/>
</dbReference>